<dbReference type="InterPro" id="IPR001606">
    <property type="entry name" value="ARID_dom"/>
</dbReference>
<dbReference type="SMART" id="SM00501">
    <property type="entry name" value="BRIGHT"/>
    <property type="match status" value="1"/>
</dbReference>
<organism evidence="3 4">
    <name type="scientific">Tagetes erecta</name>
    <name type="common">African marigold</name>
    <dbReference type="NCBI Taxonomy" id="13708"/>
    <lineage>
        <taxon>Eukaryota</taxon>
        <taxon>Viridiplantae</taxon>
        <taxon>Streptophyta</taxon>
        <taxon>Embryophyta</taxon>
        <taxon>Tracheophyta</taxon>
        <taxon>Spermatophyta</taxon>
        <taxon>Magnoliopsida</taxon>
        <taxon>eudicotyledons</taxon>
        <taxon>Gunneridae</taxon>
        <taxon>Pentapetalae</taxon>
        <taxon>asterids</taxon>
        <taxon>campanulids</taxon>
        <taxon>Asterales</taxon>
        <taxon>Asteraceae</taxon>
        <taxon>Asteroideae</taxon>
        <taxon>Heliantheae alliance</taxon>
        <taxon>Tageteae</taxon>
        <taxon>Tagetes</taxon>
    </lineage>
</organism>
<dbReference type="InterPro" id="IPR036431">
    <property type="entry name" value="ARID_dom_sf"/>
</dbReference>
<comment type="caution">
    <text evidence="3">The sequence shown here is derived from an EMBL/GenBank/DDBJ whole genome shotgun (WGS) entry which is preliminary data.</text>
</comment>
<protein>
    <recommendedName>
        <fullName evidence="2">ARID domain-containing protein</fullName>
    </recommendedName>
</protein>
<feature type="domain" description="ARID" evidence="2">
    <location>
        <begin position="44"/>
        <end position="138"/>
    </location>
</feature>
<dbReference type="Gene3D" id="1.10.150.60">
    <property type="entry name" value="ARID DNA-binding domain"/>
    <property type="match status" value="1"/>
</dbReference>
<dbReference type="EMBL" id="JAUHHV010000001">
    <property type="protein sequence ID" value="KAK1436244.1"/>
    <property type="molecule type" value="Genomic_DNA"/>
</dbReference>
<evidence type="ECO:0000313" key="3">
    <source>
        <dbReference type="EMBL" id="KAK1436244.1"/>
    </source>
</evidence>
<keyword evidence="4" id="KW-1185">Reference proteome</keyword>
<accession>A0AAD8L5V0</accession>
<name>A0AAD8L5V0_TARER</name>
<dbReference type="Proteomes" id="UP001229421">
    <property type="component" value="Unassembled WGS sequence"/>
</dbReference>
<dbReference type="PROSITE" id="PS51011">
    <property type="entry name" value="ARID"/>
    <property type="match status" value="1"/>
</dbReference>
<reference evidence="3" key="1">
    <citation type="journal article" date="2023" name="bioRxiv">
        <title>Improved chromosome-level genome assembly for marigold (Tagetes erecta).</title>
        <authorList>
            <person name="Jiang F."/>
            <person name="Yuan L."/>
            <person name="Wang S."/>
            <person name="Wang H."/>
            <person name="Xu D."/>
            <person name="Wang A."/>
            <person name="Fan W."/>
        </authorList>
    </citation>
    <scope>NUCLEOTIDE SEQUENCE</scope>
    <source>
        <strain evidence="3">WSJ</strain>
        <tissue evidence="3">Leaf</tissue>
    </source>
</reference>
<proteinExistence type="predicted"/>
<dbReference type="CDD" id="cd16100">
    <property type="entry name" value="ARID"/>
    <property type="match status" value="1"/>
</dbReference>
<dbReference type="SMART" id="SM01189">
    <property type="entry name" value="ELM2"/>
    <property type="match status" value="1"/>
</dbReference>
<dbReference type="PANTHER" id="PTHR46410">
    <property type="entry name" value="AT-RICH INTERACTIVE DOMAIN-CONTAINING PROTEIN 2"/>
    <property type="match status" value="1"/>
</dbReference>
<evidence type="ECO:0000313" key="4">
    <source>
        <dbReference type="Proteomes" id="UP001229421"/>
    </source>
</evidence>
<evidence type="ECO:0000256" key="1">
    <source>
        <dbReference type="ARBA" id="ARBA00023242"/>
    </source>
</evidence>
<evidence type="ECO:0000259" key="2">
    <source>
        <dbReference type="PROSITE" id="PS51011"/>
    </source>
</evidence>
<sequence length="642" mass="73781">MAHDSEFRNWSDLSDFKIPEVCTSNNDNGLFVNHDLYEKYGDVDELGALFDQVLSFFLKEVSVSKSVFRPLPPKLGDGQEADLFKLFLTIRRIGSYELVSENNLWEFVARECGIETRLVASLKLIYIKYLKELDQWLLNGGFKDGKLENIEVSVAEKLDRLSRQLGRSLIDVEIIELDDCKEKIEGTSFNLAQGGMNLDFPRIHGDDEEKLSVGDHKRCELSPKFVKKVGFSMVNDEVKRNEILPDNVVMKVRLSVIHDGDDNVVKNTDLPMIDYDYDDDDDDDDDAMIIAKDVSTQKRKRDGDYLQLSEMLDWLANAALNPHNNAFETLQRSKKGMNCMNDHLRKKVLSARRALFAELNVDSGTEACSAQKKTQRMHPSMYEDGRVQLRCSRRTTAAIPSPMKRQLTKTNNIPTDRILEITEHHDQDYNLGPLHQAEVPPWTGVVSDSDPKWLGTQMWPPPNGLDSENEEGRLVIGLGRQGSCECVFPGSAECVRFHIAENRLKIKIELGPLFYKWKFNQMGEEISLSWEPEEEKRFKSLVIRARHELAHSSKSRREIMNQFWRKASDLIPDKLNQHLVSYYFNVFVLRRRSYQNRVTPRDIDSDDDEQEVGSVGDRFGYERIHGLSLKCSENLQCTDLES</sequence>
<dbReference type="InterPro" id="IPR000949">
    <property type="entry name" value="ELM2_dom"/>
</dbReference>
<gene>
    <name evidence="3" type="ORF">QVD17_02023</name>
</gene>
<dbReference type="AlphaFoldDB" id="A0AAD8L5V0"/>
<dbReference type="GO" id="GO:0003677">
    <property type="term" value="F:DNA binding"/>
    <property type="evidence" value="ECO:0007669"/>
    <property type="project" value="InterPro"/>
</dbReference>
<dbReference type="SUPFAM" id="SSF46774">
    <property type="entry name" value="ARID-like"/>
    <property type="match status" value="1"/>
</dbReference>
<dbReference type="PANTHER" id="PTHR46410:SF21">
    <property type="entry name" value="ARID_BRIGHT DNA-BINDING DOMAIN,ELM2 DOMAIN PROTEIN-RELATED"/>
    <property type="match status" value="1"/>
</dbReference>
<dbReference type="Pfam" id="PF01388">
    <property type="entry name" value="ARID"/>
    <property type="match status" value="1"/>
</dbReference>
<keyword evidence="1" id="KW-0539">Nucleus</keyword>
<dbReference type="SMART" id="SM01014">
    <property type="entry name" value="ARID"/>
    <property type="match status" value="1"/>
</dbReference>